<evidence type="ECO:0000256" key="3">
    <source>
        <dbReference type="SAM" id="MobiDB-lite"/>
    </source>
</evidence>
<dbReference type="Pfam" id="PF03166">
    <property type="entry name" value="MH2"/>
    <property type="match status" value="1"/>
</dbReference>
<dbReference type="AlphaFoldDB" id="A0ABD2PVN1"/>
<dbReference type="Gene3D" id="2.60.200.10">
    <property type="match status" value="1"/>
</dbReference>
<dbReference type="InterPro" id="IPR008984">
    <property type="entry name" value="SMAD_FHA_dom_sf"/>
</dbReference>
<dbReference type="InterPro" id="IPR013790">
    <property type="entry name" value="Dwarfin"/>
</dbReference>
<dbReference type="PANTHER" id="PTHR13703">
    <property type="entry name" value="SMAD"/>
    <property type="match status" value="1"/>
</dbReference>
<keyword evidence="6" id="KW-1185">Reference proteome</keyword>
<proteinExistence type="predicted"/>
<dbReference type="SUPFAM" id="SSF49879">
    <property type="entry name" value="SMAD/FHA domain"/>
    <property type="match status" value="1"/>
</dbReference>
<feature type="non-terminal residue" evidence="5">
    <location>
        <position position="1"/>
    </location>
</feature>
<dbReference type="PROSITE" id="PS51076">
    <property type="entry name" value="MH2"/>
    <property type="match status" value="1"/>
</dbReference>
<evidence type="ECO:0000256" key="2">
    <source>
        <dbReference type="ARBA" id="ARBA00023163"/>
    </source>
</evidence>
<reference evidence="5 6" key="1">
    <citation type="submission" date="2024-11" db="EMBL/GenBank/DDBJ databases">
        <title>Adaptive evolution of stress response genes in parasites aligns with host niche diversity.</title>
        <authorList>
            <person name="Hahn C."/>
            <person name="Resl P."/>
        </authorList>
    </citation>
    <scope>NUCLEOTIDE SEQUENCE [LARGE SCALE GENOMIC DNA]</scope>
    <source>
        <strain evidence="5">EGGRZ-B1_66</strain>
        <tissue evidence="5">Body</tissue>
    </source>
</reference>
<accession>A0ABD2PVN1</accession>
<dbReference type="InterPro" id="IPR001132">
    <property type="entry name" value="SMAD_dom_Dwarfin-type"/>
</dbReference>
<gene>
    <name evidence="5" type="primary">SMAD4</name>
    <name evidence="5" type="ORF">Ciccas_009924</name>
</gene>
<name>A0ABD2PVN1_9PLAT</name>
<keyword evidence="1" id="KW-0805">Transcription regulation</keyword>
<dbReference type="EMBL" id="JBJKFK010002189">
    <property type="protein sequence ID" value="KAL3311495.1"/>
    <property type="molecule type" value="Genomic_DNA"/>
</dbReference>
<organism evidence="5 6">
    <name type="scientific">Cichlidogyrus casuarinus</name>
    <dbReference type="NCBI Taxonomy" id="1844966"/>
    <lineage>
        <taxon>Eukaryota</taxon>
        <taxon>Metazoa</taxon>
        <taxon>Spiralia</taxon>
        <taxon>Lophotrochozoa</taxon>
        <taxon>Platyhelminthes</taxon>
        <taxon>Monogenea</taxon>
        <taxon>Monopisthocotylea</taxon>
        <taxon>Dactylogyridea</taxon>
        <taxon>Ancyrocephalidae</taxon>
        <taxon>Cichlidogyrus</taxon>
    </lineage>
</organism>
<evidence type="ECO:0000313" key="5">
    <source>
        <dbReference type="EMBL" id="KAL3311495.1"/>
    </source>
</evidence>
<comment type="caution">
    <text evidence="5">The sequence shown here is derived from an EMBL/GenBank/DDBJ whole genome shotgun (WGS) entry which is preliminary data.</text>
</comment>
<keyword evidence="2" id="KW-0804">Transcription</keyword>
<evidence type="ECO:0000256" key="1">
    <source>
        <dbReference type="ARBA" id="ARBA00023015"/>
    </source>
</evidence>
<evidence type="ECO:0000259" key="4">
    <source>
        <dbReference type="PROSITE" id="PS51076"/>
    </source>
</evidence>
<feature type="region of interest" description="Disordered" evidence="3">
    <location>
        <begin position="121"/>
        <end position="159"/>
    </location>
</feature>
<protein>
    <submittedName>
        <fullName evidence="5">Mothers against decapentaplegic 4</fullName>
    </submittedName>
</protein>
<dbReference type="InterPro" id="IPR017855">
    <property type="entry name" value="SMAD-like_dom_sf"/>
</dbReference>
<dbReference type="Proteomes" id="UP001626550">
    <property type="component" value="Unassembled WGS sequence"/>
</dbReference>
<sequence>VFDIRQCHEQMRQLAHSAQTAAIRQAAVVVGSAPSAIASGPLASSTTTGNLAATAGVGVDDLRRLCMLRLSFVKGWGPDYRRRSIKETPCWIEIQLHRPLQLLDEVLRSMPLNDVKPTRHFFQGVSSSSGAQRQQQASTSRTSGQLSMASPGVRSQVNSTYTSPMPAAYAPMHLETASTVFGVPQTSMGQSGNLLNQHMQ</sequence>
<feature type="domain" description="MH2" evidence="4">
    <location>
        <begin position="1"/>
        <end position="121"/>
    </location>
</feature>
<dbReference type="PANTHER" id="PTHR13703:SF45">
    <property type="entry name" value="MOTHERS AGAINST DECAPENTAPLEGIC HOMOLOG"/>
    <property type="match status" value="1"/>
</dbReference>
<evidence type="ECO:0000313" key="6">
    <source>
        <dbReference type="Proteomes" id="UP001626550"/>
    </source>
</evidence>
<feature type="compositionally biased region" description="Low complexity" evidence="3">
    <location>
        <begin position="126"/>
        <end position="145"/>
    </location>
</feature>